<dbReference type="eggNOG" id="COG5301">
    <property type="taxonomic scope" value="Bacteria"/>
</dbReference>
<dbReference type="Proteomes" id="UP000009234">
    <property type="component" value="Chromosome"/>
</dbReference>
<keyword evidence="2" id="KW-1185">Reference proteome</keyword>
<dbReference type="KEGG" id="dru:Desru_1743"/>
<protein>
    <submittedName>
        <fullName evidence="1">Uncharacterized protein</fullName>
    </submittedName>
</protein>
<name>F6DTE5_DESRL</name>
<dbReference type="EMBL" id="CP002780">
    <property type="protein sequence ID" value="AEG60007.1"/>
    <property type="molecule type" value="Genomic_DNA"/>
</dbReference>
<dbReference type="eggNOG" id="COG0419">
    <property type="taxonomic scope" value="Bacteria"/>
</dbReference>
<accession>F6DTE5</accession>
<proteinExistence type="predicted"/>
<reference evidence="2" key="1">
    <citation type="submission" date="2011-05" db="EMBL/GenBank/DDBJ databases">
        <title>Complete sequence of Desulfotomaculum ruminis DSM 2154.</title>
        <authorList>
            <person name="Lucas S."/>
            <person name="Copeland A."/>
            <person name="Lapidus A."/>
            <person name="Cheng J.-F."/>
            <person name="Goodwin L."/>
            <person name="Pitluck S."/>
            <person name="Lu M."/>
            <person name="Detter J.C."/>
            <person name="Han C."/>
            <person name="Tapia R."/>
            <person name="Land M."/>
            <person name="Hauser L."/>
            <person name="Kyrpides N."/>
            <person name="Ivanova N."/>
            <person name="Mikhailova N."/>
            <person name="Pagani I."/>
            <person name="Stams A.J.M."/>
            <person name="Plugge C.M."/>
            <person name="Muyzer G."/>
            <person name="Kuever J."/>
            <person name="Parshina S.N."/>
            <person name="Ivanova A.E."/>
            <person name="Nazina T.N."/>
            <person name="Brambilla E."/>
            <person name="Spring S."/>
            <person name="Klenk H.-P."/>
            <person name="Woyke T."/>
        </authorList>
    </citation>
    <scope>NUCLEOTIDE SEQUENCE [LARGE SCALE GENOMIC DNA]</scope>
    <source>
        <strain evidence="2">ATCC 23193 / DSM 2154 / NCIB 8452 / DL</strain>
    </source>
</reference>
<gene>
    <name evidence="1" type="ordered locus">Desru_1743</name>
</gene>
<sequence length="439" mass="46024">MATNTQNLNLLKIDPVADGNEYFDVERHLNENWDKIDQDKAAQDAALTAHLADSSHRHKASNISVADTGNHFTATDVEGALAELFTSVSDGKNQVATAITDKGVPASGSDTFPQLATKIGQINTGVTPAGTAVVGDVLTGKTFINSTGSTLTGTMPNRGAANITPGPAAQTIAQGYHNGSGRVAAVTFDASKVLIGTTIAGTAGTMPNRGAPTFIPGIVDQNIPAGYVSGGIVKGDADLISANIKTGVDIFGIAGSLIPSGIRSIQKGTSTISSNSASVSVTIGSVDVSKTIVLLTFVQDVRDTTYGFSPTRKPIPKLESPTTLTLSTRDKYLGKGNIIIGWTVVEFSNLAVAYYSGSGYIDASSQSKLITISPINVDRTFIVPYTYASVSNNANDIYEYIGSRDFVVTLYDASNIQFYRPWGSSWGVGIEYGVYVITI</sequence>
<dbReference type="HOGENOM" id="CLU_623656_0_0_9"/>
<dbReference type="STRING" id="696281.Desru_1743"/>
<reference evidence="1 2" key="2">
    <citation type="journal article" date="2012" name="Stand. Genomic Sci.">
        <title>Complete genome sequence of the sulfate-reducing firmicute Desulfotomaculum ruminis type strain (DL(T)).</title>
        <authorList>
            <person name="Spring S."/>
            <person name="Visser M."/>
            <person name="Lu M."/>
            <person name="Copeland A."/>
            <person name="Lapidus A."/>
            <person name="Lucas S."/>
            <person name="Cheng J.F."/>
            <person name="Han C."/>
            <person name="Tapia R."/>
            <person name="Goodwin L.A."/>
            <person name="Pitluck S."/>
            <person name="Ivanova N."/>
            <person name="Land M."/>
            <person name="Hauser L."/>
            <person name="Larimer F."/>
            <person name="Rohde M."/>
            <person name="Goker M."/>
            <person name="Detter J.C."/>
            <person name="Kyrpides N.C."/>
            <person name="Woyke T."/>
            <person name="Schaap P.J."/>
            <person name="Plugge C.M."/>
            <person name="Muyzer G."/>
            <person name="Kuever J."/>
            <person name="Pereira I.A."/>
            <person name="Parshina S.N."/>
            <person name="Bernier-Latmani R."/>
            <person name="Stams A.J."/>
            <person name="Klenk H.P."/>
        </authorList>
    </citation>
    <scope>NUCLEOTIDE SEQUENCE [LARGE SCALE GENOMIC DNA]</scope>
    <source>
        <strain evidence="2">ATCC 23193 / DSM 2154 / NCIB 8452 / DL</strain>
    </source>
</reference>
<evidence type="ECO:0000313" key="2">
    <source>
        <dbReference type="Proteomes" id="UP000009234"/>
    </source>
</evidence>
<evidence type="ECO:0000313" key="1">
    <source>
        <dbReference type="EMBL" id="AEG60007.1"/>
    </source>
</evidence>
<dbReference type="RefSeq" id="WP_013841771.1">
    <property type="nucleotide sequence ID" value="NC_015589.1"/>
</dbReference>
<organism evidence="1 2">
    <name type="scientific">Desulforamulus ruminis (strain ATCC 23193 / DSM 2154 / NCIMB 8452 / DL)</name>
    <name type="common">Desulfotomaculum ruminis</name>
    <dbReference type="NCBI Taxonomy" id="696281"/>
    <lineage>
        <taxon>Bacteria</taxon>
        <taxon>Bacillati</taxon>
        <taxon>Bacillota</taxon>
        <taxon>Clostridia</taxon>
        <taxon>Eubacteriales</taxon>
        <taxon>Peptococcaceae</taxon>
        <taxon>Desulforamulus</taxon>
    </lineage>
</organism>
<dbReference type="AlphaFoldDB" id="F6DTE5"/>